<dbReference type="RefSeq" id="WP_188824236.1">
    <property type="nucleotide sequence ID" value="NZ_BMHH01000007.1"/>
</dbReference>
<comment type="caution">
    <text evidence="1">The sequence shown here is derived from an EMBL/GenBank/DDBJ whole genome shotgun (WGS) entry which is preliminary data.</text>
</comment>
<dbReference type="AlphaFoldDB" id="A0A916SCQ6"/>
<proteinExistence type="predicted"/>
<name>A0A916SCQ6_9HYPH</name>
<protein>
    <submittedName>
        <fullName evidence="1">Tail protein</fullName>
    </submittedName>
</protein>
<gene>
    <name evidence="1" type="ORF">GCM10011491_22270</name>
</gene>
<accession>A0A916SCQ6</accession>
<organism evidence="1 2">
    <name type="scientific">Brucella endophytica</name>
    <dbReference type="NCBI Taxonomy" id="1963359"/>
    <lineage>
        <taxon>Bacteria</taxon>
        <taxon>Pseudomonadati</taxon>
        <taxon>Pseudomonadota</taxon>
        <taxon>Alphaproteobacteria</taxon>
        <taxon>Hyphomicrobiales</taxon>
        <taxon>Brucellaceae</taxon>
        <taxon>Brucella/Ochrobactrum group</taxon>
        <taxon>Brucella</taxon>
    </lineage>
</organism>
<dbReference type="EMBL" id="BMHH01000007">
    <property type="protein sequence ID" value="GGA93612.1"/>
    <property type="molecule type" value="Genomic_DNA"/>
</dbReference>
<evidence type="ECO:0000313" key="1">
    <source>
        <dbReference type="EMBL" id="GGA93612.1"/>
    </source>
</evidence>
<sequence length="183" mass="18211">MAANENVTVAVDADTSAFDRALDDLQKKSDRFGSSLTAALKSAAVSGRGLDDVLRGLATNLAGLALDAGMKPLQGLMSSLFSGFTGGLGGVTPFAKGGVVSSPTYFGMGNGGLGLTGEAGAEAILPLARGADGSLGVAAGGGARKPMQVVFNVSTPDAASFRKSEAQVSSMLARAARRGSRSL</sequence>
<keyword evidence="2" id="KW-1185">Reference proteome</keyword>
<evidence type="ECO:0000313" key="2">
    <source>
        <dbReference type="Proteomes" id="UP000646478"/>
    </source>
</evidence>
<reference evidence="1" key="1">
    <citation type="journal article" date="2014" name="Int. J. Syst. Evol. Microbiol.">
        <title>Complete genome sequence of Corynebacterium casei LMG S-19264T (=DSM 44701T), isolated from a smear-ripened cheese.</title>
        <authorList>
            <consortium name="US DOE Joint Genome Institute (JGI-PGF)"/>
            <person name="Walter F."/>
            <person name="Albersmeier A."/>
            <person name="Kalinowski J."/>
            <person name="Ruckert C."/>
        </authorList>
    </citation>
    <scope>NUCLEOTIDE SEQUENCE</scope>
    <source>
        <strain evidence="1">CGMCC 1.15082</strain>
    </source>
</reference>
<dbReference type="Proteomes" id="UP000646478">
    <property type="component" value="Unassembled WGS sequence"/>
</dbReference>
<reference evidence="1" key="2">
    <citation type="submission" date="2020-09" db="EMBL/GenBank/DDBJ databases">
        <authorList>
            <person name="Sun Q."/>
            <person name="Zhou Y."/>
        </authorList>
    </citation>
    <scope>NUCLEOTIDE SEQUENCE</scope>
    <source>
        <strain evidence="1">CGMCC 1.15082</strain>
    </source>
</reference>